<dbReference type="Proteomes" id="UP001432060">
    <property type="component" value="Chromosome"/>
</dbReference>
<evidence type="ECO:0000313" key="1">
    <source>
        <dbReference type="EMBL" id="WUT80905.1"/>
    </source>
</evidence>
<dbReference type="EMBL" id="CP109019">
    <property type="protein sequence ID" value="WUT80905.1"/>
    <property type="molecule type" value="Genomic_DNA"/>
</dbReference>
<dbReference type="PANTHER" id="PTHR43784">
    <property type="entry name" value="GDSL-LIKE LIPASE/ACYLHYDROLASE, PUTATIVE (AFU_ORTHOLOGUE AFUA_2G00820)-RELATED"/>
    <property type="match status" value="1"/>
</dbReference>
<dbReference type="InterPro" id="IPR053140">
    <property type="entry name" value="GDSL_Rv0518-like"/>
</dbReference>
<keyword evidence="2" id="KW-1185">Reference proteome</keyword>
<gene>
    <name evidence="1" type="ORF">OG515_01260</name>
</gene>
<sequence>MIPPGRRSSDYYGKHADAVNDAFNHGVRTSGAYDVYVDAYVDFGEALADPRVPERIVPAYDSGDHLRPNDAGHRAMARAVAPGAL</sequence>
<accession>A0ABZ1XBN0</accession>
<dbReference type="RefSeq" id="WP_329394853.1">
    <property type="nucleotide sequence ID" value="NZ_CP109019.1"/>
</dbReference>
<dbReference type="InterPro" id="IPR036514">
    <property type="entry name" value="SGNH_hydro_sf"/>
</dbReference>
<dbReference type="SUPFAM" id="SSF52266">
    <property type="entry name" value="SGNH hydrolase"/>
    <property type="match status" value="1"/>
</dbReference>
<name>A0ABZ1XBN0_9ACTN</name>
<evidence type="ECO:0000313" key="2">
    <source>
        <dbReference type="Proteomes" id="UP001432060"/>
    </source>
</evidence>
<organism evidence="1 2">
    <name type="scientific">Streptomyces melanogenes</name>
    <dbReference type="NCBI Taxonomy" id="67326"/>
    <lineage>
        <taxon>Bacteria</taxon>
        <taxon>Bacillati</taxon>
        <taxon>Actinomycetota</taxon>
        <taxon>Actinomycetes</taxon>
        <taxon>Kitasatosporales</taxon>
        <taxon>Streptomycetaceae</taxon>
        <taxon>Streptomyces</taxon>
    </lineage>
</organism>
<proteinExistence type="predicted"/>
<dbReference type="PANTHER" id="PTHR43784:SF2">
    <property type="entry name" value="GDSL-LIKE LIPASE_ACYLHYDROLASE, PUTATIVE (AFU_ORTHOLOGUE AFUA_2G00820)-RELATED"/>
    <property type="match status" value="1"/>
</dbReference>
<dbReference type="Gene3D" id="3.40.50.1110">
    <property type="entry name" value="SGNH hydrolase"/>
    <property type="match status" value="1"/>
</dbReference>
<reference evidence="1" key="1">
    <citation type="submission" date="2022-10" db="EMBL/GenBank/DDBJ databases">
        <title>The complete genomes of actinobacterial strains from the NBC collection.</title>
        <authorList>
            <person name="Joergensen T.S."/>
            <person name="Alvarez Arevalo M."/>
            <person name="Sterndorff E.B."/>
            <person name="Faurdal D."/>
            <person name="Vuksanovic O."/>
            <person name="Mourched A.-S."/>
            <person name="Charusanti P."/>
            <person name="Shaw S."/>
            <person name="Blin K."/>
            <person name="Weber T."/>
        </authorList>
    </citation>
    <scope>NUCLEOTIDE SEQUENCE</scope>
    <source>
        <strain evidence="1">NBC_00668</strain>
    </source>
</reference>
<protein>
    <submittedName>
        <fullName evidence="1">Uncharacterized protein</fullName>
    </submittedName>
</protein>